<gene>
    <name evidence="8" type="ORF">GIL414_LOCUS1499</name>
</gene>
<evidence type="ECO:0000313" key="9">
    <source>
        <dbReference type="Proteomes" id="UP000681720"/>
    </source>
</evidence>
<comment type="similarity">
    <text evidence="1 6">Belongs to the peptidase M2 family.</text>
</comment>
<keyword evidence="2" id="KW-0732">Signal</keyword>
<dbReference type="GO" id="GO:0008237">
    <property type="term" value="F:metallopeptidase activity"/>
    <property type="evidence" value="ECO:0007669"/>
    <property type="project" value="InterPro"/>
</dbReference>
<evidence type="ECO:0000256" key="3">
    <source>
        <dbReference type="ARBA" id="ARBA00023157"/>
    </source>
</evidence>
<dbReference type="PANTHER" id="PTHR10514">
    <property type="entry name" value="ANGIOTENSIN-CONVERTING ENZYME"/>
    <property type="match status" value="1"/>
</dbReference>
<name>A0A8S2JGA9_9BILA</name>
<reference evidence="8" key="1">
    <citation type="submission" date="2021-02" db="EMBL/GenBank/DDBJ databases">
        <authorList>
            <person name="Nowell W R."/>
        </authorList>
    </citation>
    <scope>NUCLEOTIDE SEQUENCE</scope>
</reference>
<evidence type="ECO:0000256" key="2">
    <source>
        <dbReference type="ARBA" id="ARBA00022729"/>
    </source>
</evidence>
<evidence type="ECO:0000256" key="5">
    <source>
        <dbReference type="PIRSR" id="PIRSR601548-10"/>
    </source>
</evidence>
<evidence type="ECO:0000256" key="6">
    <source>
        <dbReference type="PROSITE-ProRule" id="PRU01355"/>
    </source>
</evidence>
<dbReference type="InterPro" id="IPR001548">
    <property type="entry name" value="Peptidase_M2"/>
</dbReference>
<keyword evidence="7" id="KW-0472">Membrane</keyword>
<keyword evidence="3" id="KW-1015">Disulfide bond</keyword>
<keyword evidence="7" id="KW-0812">Transmembrane</keyword>
<dbReference type="AlphaFoldDB" id="A0A8S2JGA9"/>
<accession>A0A8S2JGA9</accession>
<organism evidence="8 9">
    <name type="scientific">Rotaria magnacalcarata</name>
    <dbReference type="NCBI Taxonomy" id="392030"/>
    <lineage>
        <taxon>Eukaryota</taxon>
        <taxon>Metazoa</taxon>
        <taxon>Spiralia</taxon>
        <taxon>Gnathifera</taxon>
        <taxon>Rotifera</taxon>
        <taxon>Eurotatoria</taxon>
        <taxon>Bdelloidea</taxon>
        <taxon>Philodinida</taxon>
        <taxon>Philodinidae</taxon>
        <taxon>Rotaria</taxon>
    </lineage>
</organism>
<dbReference type="PROSITE" id="PS52011">
    <property type="entry name" value="PEPTIDASE_M2"/>
    <property type="match status" value="2"/>
</dbReference>
<evidence type="ECO:0008006" key="10">
    <source>
        <dbReference type="Google" id="ProtNLM"/>
    </source>
</evidence>
<evidence type="ECO:0000256" key="4">
    <source>
        <dbReference type="ARBA" id="ARBA00023180"/>
    </source>
</evidence>
<feature type="glycosylation site" description="N-linked (GlcNAc...) asparagine; partial" evidence="5">
    <location>
        <position position="120"/>
    </location>
</feature>
<comment type="caution">
    <text evidence="8">The sequence shown here is derived from an EMBL/GenBank/DDBJ whole genome shotgun (WGS) entry which is preliminary data.</text>
</comment>
<dbReference type="GO" id="GO:0006508">
    <property type="term" value="P:proteolysis"/>
    <property type="evidence" value="ECO:0007669"/>
    <property type="project" value="InterPro"/>
</dbReference>
<sequence>MSDRSEAMTTAEERRLVEQLWQELKPLYDLVHAYIRQQMAQMYPGHVQLDQPIPLHLTKDLFGTMLTYLEHDIIPFPDIEGIDLGPAMKRKNFTEESIFQYADEFFVALNLTRVPDRFWNLSIFKKIPNRHMAWPLHLCDLHGSVAAGKKLKVLLGLGSSKPWEDILEEFAGVKTFSAKSCLKYFQPLRDYLEKLVAEGQLNVGWKCENNGFSTRSFMPTTIWLILILKFILSNIFFPL</sequence>
<comment type="caution">
    <text evidence="6">Lacks conserved residue(s) required for the propagation of feature annotation.</text>
</comment>
<evidence type="ECO:0000313" key="8">
    <source>
        <dbReference type="EMBL" id="CAF3808527.1"/>
    </source>
</evidence>
<dbReference type="GO" id="GO:0016020">
    <property type="term" value="C:membrane"/>
    <property type="evidence" value="ECO:0007669"/>
    <property type="project" value="InterPro"/>
</dbReference>
<protein>
    <recommendedName>
        <fullName evidence="10">Angiotensin-converting enzyme</fullName>
    </recommendedName>
</protein>
<dbReference type="EMBL" id="CAJOBJ010000250">
    <property type="protein sequence ID" value="CAF3808527.1"/>
    <property type="molecule type" value="Genomic_DNA"/>
</dbReference>
<evidence type="ECO:0000256" key="1">
    <source>
        <dbReference type="ARBA" id="ARBA00008139"/>
    </source>
</evidence>
<keyword evidence="4 5" id="KW-0325">Glycoprotein</keyword>
<keyword evidence="7" id="KW-1133">Transmembrane helix</keyword>
<proteinExistence type="inferred from homology"/>
<dbReference type="GO" id="GO:0008241">
    <property type="term" value="F:peptidyl-dipeptidase activity"/>
    <property type="evidence" value="ECO:0007669"/>
    <property type="project" value="InterPro"/>
</dbReference>
<dbReference type="SUPFAM" id="SSF55486">
    <property type="entry name" value="Metalloproteases ('zincins'), catalytic domain"/>
    <property type="match status" value="2"/>
</dbReference>
<evidence type="ECO:0000256" key="7">
    <source>
        <dbReference type="SAM" id="Phobius"/>
    </source>
</evidence>
<feature type="transmembrane region" description="Helical" evidence="7">
    <location>
        <begin position="217"/>
        <end position="237"/>
    </location>
</feature>
<dbReference type="Proteomes" id="UP000681720">
    <property type="component" value="Unassembled WGS sequence"/>
</dbReference>
<dbReference type="PANTHER" id="PTHR10514:SF27">
    <property type="entry name" value="ANGIOTENSIN-CONVERTING ENZYME"/>
    <property type="match status" value="1"/>
</dbReference>
<dbReference type="Pfam" id="PF01401">
    <property type="entry name" value="Peptidase_M2"/>
    <property type="match status" value="2"/>
</dbReference>